<dbReference type="AlphaFoldDB" id="A0A364Y157"/>
<dbReference type="EMBL" id="QMFY01000009">
    <property type="protein sequence ID" value="RAV99826.1"/>
    <property type="molecule type" value="Genomic_DNA"/>
</dbReference>
<dbReference type="Pfam" id="PF03551">
    <property type="entry name" value="PadR"/>
    <property type="match status" value="1"/>
</dbReference>
<gene>
    <name evidence="2" type="ORF">DQQ10_17440</name>
</gene>
<name>A0A364Y157_9BACT</name>
<dbReference type="Gene3D" id="1.10.10.10">
    <property type="entry name" value="Winged helix-like DNA-binding domain superfamily/Winged helix DNA-binding domain"/>
    <property type="match status" value="1"/>
</dbReference>
<organism evidence="2 3">
    <name type="scientific">Pseudochryseolinea flava</name>
    <dbReference type="NCBI Taxonomy" id="2059302"/>
    <lineage>
        <taxon>Bacteria</taxon>
        <taxon>Pseudomonadati</taxon>
        <taxon>Bacteroidota</taxon>
        <taxon>Cytophagia</taxon>
        <taxon>Cytophagales</taxon>
        <taxon>Fulvivirgaceae</taxon>
        <taxon>Pseudochryseolinea</taxon>
    </lineage>
</organism>
<keyword evidence="3" id="KW-1185">Reference proteome</keyword>
<accession>A0A364Y157</accession>
<dbReference type="PANTHER" id="PTHR33169:SF14">
    <property type="entry name" value="TRANSCRIPTIONAL REGULATOR RV3488"/>
    <property type="match status" value="1"/>
</dbReference>
<comment type="caution">
    <text evidence="2">The sequence shown here is derived from an EMBL/GenBank/DDBJ whole genome shotgun (WGS) entry which is preliminary data.</text>
</comment>
<reference evidence="2 3" key="1">
    <citation type="submission" date="2018-06" db="EMBL/GenBank/DDBJ databases">
        <title>Chryseolinea flavus sp. nov., a member of the phylum Bacteroidetes isolated from soil.</title>
        <authorList>
            <person name="Li Y."/>
            <person name="Wang J."/>
        </authorList>
    </citation>
    <scope>NUCLEOTIDE SEQUENCE [LARGE SCALE GENOMIC DNA]</scope>
    <source>
        <strain evidence="2 3">SDU1-6</strain>
    </source>
</reference>
<dbReference type="InterPro" id="IPR036390">
    <property type="entry name" value="WH_DNA-bd_sf"/>
</dbReference>
<dbReference type="RefSeq" id="WP_112748173.1">
    <property type="nucleotide sequence ID" value="NZ_QMFY01000009.1"/>
</dbReference>
<dbReference type="SUPFAM" id="SSF46785">
    <property type="entry name" value="Winged helix' DNA-binding domain"/>
    <property type="match status" value="1"/>
</dbReference>
<feature type="domain" description="Transcription regulator PadR N-terminal" evidence="1">
    <location>
        <begin position="22"/>
        <end position="88"/>
    </location>
</feature>
<dbReference type="InterPro" id="IPR052509">
    <property type="entry name" value="Metal_resp_DNA-bind_regulator"/>
</dbReference>
<sequence>MKKYQLGEFEEIVMLTIGILYKEAYGVAIKKEIETRLSRDVSMGAMHTALVRLEDKGYIKSFDGEATEERAGRPRKYFQITALGKKAMTYTKETRDSLWKAVPKVVWELNGIFQ</sequence>
<protein>
    <submittedName>
        <fullName evidence="2">PadR family transcriptional regulator</fullName>
    </submittedName>
</protein>
<evidence type="ECO:0000313" key="3">
    <source>
        <dbReference type="Proteomes" id="UP000251889"/>
    </source>
</evidence>
<dbReference type="Proteomes" id="UP000251889">
    <property type="component" value="Unassembled WGS sequence"/>
</dbReference>
<proteinExistence type="predicted"/>
<evidence type="ECO:0000259" key="1">
    <source>
        <dbReference type="Pfam" id="PF03551"/>
    </source>
</evidence>
<evidence type="ECO:0000313" key="2">
    <source>
        <dbReference type="EMBL" id="RAV99826.1"/>
    </source>
</evidence>
<dbReference type="InterPro" id="IPR005149">
    <property type="entry name" value="Tscrpt_reg_PadR_N"/>
</dbReference>
<dbReference type="InterPro" id="IPR036388">
    <property type="entry name" value="WH-like_DNA-bd_sf"/>
</dbReference>
<dbReference type="OrthoDB" id="982587at2"/>
<dbReference type="PANTHER" id="PTHR33169">
    <property type="entry name" value="PADR-FAMILY TRANSCRIPTIONAL REGULATOR"/>
    <property type="match status" value="1"/>
</dbReference>